<keyword evidence="1" id="KW-0732">Signal</keyword>
<evidence type="ECO:0000313" key="3">
    <source>
        <dbReference type="Proteomes" id="UP000286415"/>
    </source>
</evidence>
<sequence>MKTTPFHILFAILISTGLCYEREIMIAQFAKPGRGDEPGGFTCRDLEQGASKFWRKRQFYDCREMDQLDDMVLLKFKTNIDAWSREYRELDDDALLWLATRMVNDYEGNCRTVSEWVHHGSRGPTETIMLTGLYQKTFCNQLMGRQFNGYKVTSCDSNNIREEELQTIQVSTYRVQLSVPAERHIVLDLISQLNTGLSKCRYNAYAVRQQTQRSYALN</sequence>
<dbReference type="OrthoDB" id="10294970at2759"/>
<protein>
    <submittedName>
        <fullName evidence="2">Uncharacterized protein</fullName>
    </submittedName>
</protein>
<dbReference type="EMBL" id="NIRI02000077">
    <property type="protein sequence ID" value="KAG5441261.1"/>
    <property type="molecule type" value="Genomic_DNA"/>
</dbReference>
<feature type="chain" id="PRO_5035898935" evidence="1">
    <location>
        <begin position="22"/>
        <end position="218"/>
    </location>
</feature>
<name>A0A8T1LXR4_CLOSI</name>
<feature type="signal peptide" evidence="1">
    <location>
        <begin position="1"/>
        <end position="21"/>
    </location>
</feature>
<dbReference type="AlphaFoldDB" id="A0A8T1LXR4"/>
<proteinExistence type="predicted"/>
<comment type="caution">
    <text evidence="2">The sequence shown here is derived from an EMBL/GenBank/DDBJ whole genome shotgun (WGS) entry which is preliminary data.</text>
</comment>
<reference evidence="2 3" key="1">
    <citation type="journal article" date="2018" name="Biotechnol. Adv.">
        <title>Improved genomic resources and new bioinformatic workflow for the carcinogenic parasite Clonorchis sinensis: Biotechnological implications.</title>
        <authorList>
            <person name="Wang D."/>
            <person name="Korhonen P.K."/>
            <person name="Gasser R.B."/>
            <person name="Young N.D."/>
        </authorList>
    </citation>
    <scope>NUCLEOTIDE SEQUENCE [LARGE SCALE GENOMIC DNA]</scope>
    <source>
        <strain evidence="2">Cs-k2</strain>
    </source>
</reference>
<evidence type="ECO:0000313" key="2">
    <source>
        <dbReference type="EMBL" id="KAG5441261.1"/>
    </source>
</evidence>
<keyword evidence="3" id="KW-1185">Reference proteome</keyword>
<gene>
    <name evidence="2" type="ORF">CSKR_102479</name>
</gene>
<dbReference type="Proteomes" id="UP000286415">
    <property type="component" value="Unassembled WGS sequence"/>
</dbReference>
<reference evidence="2 3" key="2">
    <citation type="journal article" date="2021" name="Genomics">
        <title>High-quality reference genome for Clonorchis sinensis.</title>
        <authorList>
            <person name="Young N.D."/>
            <person name="Stroehlein A.J."/>
            <person name="Kinkar L."/>
            <person name="Wang T."/>
            <person name="Sohn W.M."/>
            <person name="Chang B.C.H."/>
            <person name="Kaur P."/>
            <person name="Weisz D."/>
            <person name="Dudchenko O."/>
            <person name="Aiden E.L."/>
            <person name="Korhonen P.K."/>
            <person name="Gasser R.B."/>
        </authorList>
    </citation>
    <scope>NUCLEOTIDE SEQUENCE [LARGE SCALE GENOMIC DNA]</scope>
    <source>
        <strain evidence="2">Cs-k2</strain>
    </source>
</reference>
<accession>A0A8T1LXR4</accession>
<evidence type="ECO:0000256" key="1">
    <source>
        <dbReference type="SAM" id="SignalP"/>
    </source>
</evidence>
<organism evidence="2 3">
    <name type="scientific">Clonorchis sinensis</name>
    <name type="common">Chinese liver fluke</name>
    <dbReference type="NCBI Taxonomy" id="79923"/>
    <lineage>
        <taxon>Eukaryota</taxon>
        <taxon>Metazoa</taxon>
        <taxon>Spiralia</taxon>
        <taxon>Lophotrochozoa</taxon>
        <taxon>Platyhelminthes</taxon>
        <taxon>Trematoda</taxon>
        <taxon>Digenea</taxon>
        <taxon>Opisthorchiida</taxon>
        <taxon>Opisthorchiata</taxon>
        <taxon>Opisthorchiidae</taxon>
        <taxon>Clonorchis</taxon>
    </lineage>
</organism>